<evidence type="ECO:0000313" key="2">
    <source>
        <dbReference type="Proteomes" id="UP001221519"/>
    </source>
</evidence>
<keyword evidence="2" id="KW-1185">Reference proteome</keyword>
<sequence length="246" mass="27888">MSNTGPRTEAGKMVVSQNLNPTAWTQNPAAIQAIDVARRLRSTKHGLYASVPIICKAESCPYRESCPLMQMQMAPFGEKCPIEIAAIEDLFDRYCTDLKIDREDPKNTVDLIMVKELVDIDVSLLRCDNKMAIDADFIIENVVGMTEDGDALVKKELHPVVEYKEKLRNSKNKTLQLLNSTRRDKQGTKVTVELDPASRASQMVKVNDDMDAHMENEDEAERRYYEKMRGNNEPIDITPIEVEPIE</sequence>
<dbReference type="RefSeq" id="WP_274338741.1">
    <property type="nucleotide sequence ID" value="NZ_CP118109.1"/>
</dbReference>
<dbReference type="EMBL" id="CP118109">
    <property type="protein sequence ID" value="WDI05152.1"/>
    <property type="molecule type" value="Genomic_DNA"/>
</dbReference>
<organism evidence="1 2">
    <name type="scientific">Paenibacillus urinalis</name>
    <dbReference type="NCBI Taxonomy" id="521520"/>
    <lineage>
        <taxon>Bacteria</taxon>
        <taxon>Bacillati</taxon>
        <taxon>Bacillota</taxon>
        <taxon>Bacilli</taxon>
        <taxon>Bacillales</taxon>
        <taxon>Paenibacillaceae</taxon>
        <taxon>Paenibacillus</taxon>
    </lineage>
</organism>
<evidence type="ECO:0000313" key="1">
    <source>
        <dbReference type="EMBL" id="WDI05152.1"/>
    </source>
</evidence>
<gene>
    <name evidence="1" type="ORF">PUW25_25425</name>
</gene>
<dbReference type="Proteomes" id="UP001221519">
    <property type="component" value="Plasmid unnamed1"/>
</dbReference>
<accession>A0ABY7XH41</accession>
<geneLocation type="plasmid" evidence="1 2">
    <name>unnamed1</name>
</geneLocation>
<name>A0ABY7XH41_9BACL</name>
<keyword evidence="1" id="KW-0614">Plasmid</keyword>
<reference evidence="1 2" key="1">
    <citation type="submission" date="2023-02" db="EMBL/GenBank/DDBJ databases">
        <title>Pathogen: clinical or host-associated sample.</title>
        <authorList>
            <person name="Hergert J."/>
            <person name="Casey R."/>
            <person name="Wagner J."/>
            <person name="Young E.L."/>
            <person name="Oakeson K.F."/>
        </authorList>
    </citation>
    <scope>NUCLEOTIDE SEQUENCE [LARGE SCALE GENOMIC DNA]</scope>
    <source>
        <strain evidence="1 2">2022CK-00829</strain>
        <plasmid evidence="1 2">unnamed1</plasmid>
    </source>
</reference>
<protein>
    <submittedName>
        <fullName evidence="1">Uncharacterized protein</fullName>
    </submittedName>
</protein>
<proteinExistence type="predicted"/>